<dbReference type="AlphaFoldDB" id="G0PCX8"/>
<name>G0PCX8_CAEBE</name>
<evidence type="ECO:0000313" key="1">
    <source>
        <dbReference type="EMBL" id="EGT51434.1"/>
    </source>
</evidence>
<evidence type="ECO:0000313" key="2">
    <source>
        <dbReference type="Proteomes" id="UP000008068"/>
    </source>
</evidence>
<dbReference type="InParanoid" id="G0PCX8"/>
<proteinExistence type="predicted"/>
<keyword evidence="2" id="KW-1185">Reference proteome</keyword>
<dbReference type="PANTHER" id="PTHR21503:SF8">
    <property type="entry name" value="F-BOX ASSOCIATED DOMAIN-CONTAINING PROTEIN-RELATED"/>
    <property type="match status" value="1"/>
</dbReference>
<sequence length="249" mass="29648">MQNWEICEFQGETVDSEELKMIMDMATPDREFFSYAKESPIDFTHENAFKFANSYYKDARWVKVEDICRMDACYTVILGRNNLTQTDFKIFLEYWVNSKIDMFFRLEIDTEEVLNPTEMLDGLTLLYIEQRETCFTKVKSSGLRDNTVLLFSYTPNYLHLEAWPPGEFFSLVGKELDEAINKKHWVIDSLIEKKRLEEQWESTDSEKKKQKYSNRLKQLDDEIKDYGVFFVDGKATMRDPYSEHLVHIF</sequence>
<dbReference type="eggNOG" id="ENOG502RAZH">
    <property type="taxonomic scope" value="Eukaryota"/>
</dbReference>
<dbReference type="Proteomes" id="UP000008068">
    <property type="component" value="Unassembled WGS sequence"/>
</dbReference>
<evidence type="ECO:0008006" key="3">
    <source>
        <dbReference type="Google" id="ProtNLM"/>
    </source>
</evidence>
<reference evidence="2" key="1">
    <citation type="submission" date="2011-07" db="EMBL/GenBank/DDBJ databases">
        <authorList>
            <consortium name="Caenorhabditis brenneri Sequencing and Analysis Consortium"/>
            <person name="Wilson R.K."/>
        </authorList>
    </citation>
    <scope>NUCLEOTIDE SEQUENCE [LARGE SCALE GENOMIC DNA]</scope>
    <source>
        <strain evidence="2">PB2801</strain>
    </source>
</reference>
<gene>
    <name evidence="1" type="ORF">CAEBREN_17741</name>
</gene>
<dbReference type="PANTHER" id="PTHR21503">
    <property type="entry name" value="F-BOX-CONTAINING HYPOTHETICAL PROTEIN C.ELEGANS"/>
    <property type="match status" value="1"/>
</dbReference>
<dbReference type="HOGENOM" id="CLU_044397_2_0_1"/>
<organism evidence="2">
    <name type="scientific">Caenorhabditis brenneri</name>
    <name type="common">Nematode worm</name>
    <dbReference type="NCBI Taxonomy" id="135651"/>
    <lineage>
        <taxon>Eukaryota</taxon>
        <taxon>Metazoa</taxon>
        <taxon>Ecdysozoa</taxon>
        <taxon>Nematoda</taxon>
        <taxon>Chromadorea</taxon>
        <taxon>Rhabditida</taxon>
        <taxon>Rhabditina</taxon>
        <taxon>Rhabditomorpha</taxon>
        <taxon>Rhabditoidea</taxon>
        <taxon>Rhabditidae</taxon>
        <taxon>Peloderinae</taxon>
        <taxon>Caenorhabditis</taxon>
    </lineage>
</organism>
<accession>G0PCX8</accession>
<dbReference type="EMBL" id="GL380256">
    <property type="protein sequence ID" value="EGT51434.1"/>
    <property type="molecule type" value="Genomic_DNA"/>
</dbReference>
<protein>
    <recommendedName>
        <fullName evidence="3">F-box associated domain-containing protein</fullName>
    </recommendedName>
</protein>